<dbReference type="SUPFAM" id="SSF57850">
    <property type="entry name" value="RING/U-box"/>
    <property type="match status" value="1"/>
</dbReference>
<dbReference type="PANTHER" id="PTHR45676">
    <property type="entry name" value="RING-H2 FINGER PROTEIN ATL51-RELATED"/>
    <property type="match status" value="1"/>
</dbReference>
<evidence type="ECO:0000313" key="4">
    <source>
        <dbReference type="RefSeq" id="XP_039132525.1"/>
    </source>
</evidence>
<keyword evidence="3" id="KW-1185">Reference proteome</keyword>
<dbReference type="InterPro" id="IPR013083">
    <property type="entry name" value="Znf_RING/FYVE/PHD"/>
</dbReference>
<sequence length="145" mass="15838">MEMGHSTGFLSPIFVALFGVMSAAVVLAVYHCVIITFCRPRHAGGGPPHRPNDVEAASSIDLTSAQLTPPARKYGKEGDGDNNTCAVCLSEFKAGEAVRLLPECKHCFHVACIDLWLQSHYSCPMCRTVTAPWLDRRGEEEEEGF</sequence>
<dbReference type="Proteomes" id="UP001515500">
    <property type="component" value="Chromosome 9"/>
</dbReference>
<protein>
    <submittedName>
        <fullName evidence="4">RING-H2 finger protein ATL52-like</fullName>
    </submittedName>
</protein>
<accession>A0AB40BYI5</accession>
<dbReference type="InterPro" id="IPR001841">
    <property type="entry name" value="Znf_RING"/>
</dbReference>
<evidence type="ECO:0000313" key="3">
    <source>
        <dbReference type="Proteomes" id="UP001515500"/>
    </source>
</evidence>
<dbReference type="RefSeq" id="XP_039132525.1">
    <property type="nucleotide sequence ID" value="XM_039276591.1"/>
</dbReference>
<keyword evidence="1" id="KW-0862">Zinc</keyword>
<dbReference type="AlphaFoldDB" id="A0AB40BYI5"/>
<dbReference type="PANTHER" id="PTHR45676:SF175">
    <property type="entry name" value="RING-TYPE E3 UBIQUITIN TRANSFERASE"/>
    <property type="match status" value="1"/>
</dbReference>
<proteinExistence type="predicted"/>
<dbReference type="CDD" id="cd16461">
    <property type="entry name" value="RING-H2_EL5-like"/>
    <property type="match status" value="1"/>
</dbReference>
<name>A0AB40BYI5_DIOCR</name>
<dbReference type="GO" id="GO:0016567">
    <property type="term" value="P:protein ubiquitination"/>
    <property type="evidence" value="ECO:0007669"/>
    <property type="project" value="TreeGrafter"/>
</dbReference>
<dbReference type="GeneID" id="120269252"/>
<dbReference type="PROSITE" id="PS50089">
    <property type="entry name" value="ZF_RING_2"/>
    <property type="match status" value="1"/>
</dbReference>
<dbReference type="SMART" id="SM00184">
    <property type="entry name" value="RING"/>
    <property type="match status" value="1"/>
</dbReference>
<dbReference type="Pfam" id="PF13639">
    <property type="entry name" value="zf-RING_2"/>
    <property type="match status" value="1"/>
</dbReference>
<feature type="domain" description="RING-type" evidence="2">
    <location>
        <begin position="85"/>
        <end position="127"/>
    </location>
</feature>
<evidence type="ECO:0000256" key="1">
    <source>
        <dbReference type="PROSITE-ProRule" id="PRU00175"/>
    </source>
</evidence>
<dbReference type="GO" id="GO:0008270">
    <property type="term" value="F:zinc ion binding"/>
    <property type="evidence" value="ECO:0007669"/>
    <property type="project" value="UniProtKB-KW"/>
</dbReference>
<keyword evidence="1" id="KW-0863">Zinc-finger</keyword>
<evidence type="ECO:0000259" key="2">
    <source>
        <dbReference type="PROSITE" id="PS50089"/>
    </source>
</evidence>
<gene>
    <name evidence="4" type="primary">LOC120269252</name>
</gene>
<dbReference type="Gene3D" id="3.30.40.10">
    <property type="entry name" value="Zinc/RING finger domain, C3HC4 (zinc finger)"/>
    <property type="match status" value="1"/>
</dbReference>
<keyword evidence="1" id="KW-0479">Metal-binding</keyword>
<reference evidence="4" key="1">
    <citation type="submission" date="2025-08" db="UniProtKB">
        <authorList>
            <consortium name="RefSeq"/>
        </authorList>
    </citation>
    <scope>IDENTIFICATION</scope>
</reference>
<organism evidence="3 4">
    <name type="scientific">Dioscorea cayennensis subsp. rotundata</name>
    <name type="common">White Guinea yam</name>
    <name type="synonym">Dioscorea rotundata</name>
    <dbReference type="NCBI Taxonomy" id="55577"/>
    <lineage>
        <taxon>Eukaryota</taxon>
        <taxon>Viridiplantae</taxon>
        <taxon>Streptophyta</taxon>
        <taxon>Embryophyta</taxon>
        <taxon>Tracheophyta</taxon>
        <taxon>Spermatophyta</taxon>
        <taxon>Magnoliopsida</taxon>
        <taxon>Liliopsida</taxon>
        <taxon>Dioscoreales</taxon>
        <taxon>Dioscoreaceae</taxon>
        <taxon>Dioscorea</taxon>
    </lineage>
</organism>